<feature type="transmembrane region" description="Helical" evidence="9">
    <location>
        <begin position="51"/>
        <end position="70"/>
    </location>
</feature>
<sequence>MDTTTAAPRRWWALGALVMGVLVLGFDMTILNVALPTMATELGADTGDLQWIVDAYTIVFAALLLPAGLLGDRFGRKKLILVGLGLFGAASLLGTFADSVGMVVAARALMGIGGALIMPLSMSILPSLFPAEERSRAISLWAAGMALGMPLGPILGGLLLQHFWWGSVFLLNVPFVVLAGIACALLLPESRDPHAGRIDVPASVFGAVGLAALVFGVIEAPRRGWVDPVVLVLAASGVLLLAALVLRETRSRTPMIDFGLFRDRHFLWGSTAAVVPSFVMGGVLFVLPQRFASVDGFDALGTGIRLVPLMGGLLVAAVLSDRLVPHLGFRVVIPAGLLLLGGAVLLGSTGSASDGYGLIALWLTLAGFGLGLSLVPATDAVMATIAPERAGVGSALLQSMRQVGGALGIALLGSLLAAAYSDRLDAVGPADDSVAAAAQVASRTGDTALLADAQSAFVHGMDLVLLVCGGVSVVVALLVAAFLPGRRAAVATGEGTEEEGTEEEGTGEAARGARPDRAADGAAGPTPVASA</sequence>
<feature type="transmembrane region" description="Helical" evidence="9">
    <location>
        <begin position="463"/>
        <end position="483"/>
    </location>
</feature>
<keyword evidence="6 9" id="KW-0472">Membrane</keyword>
<feature type="transmembrane region" description="Helical" evidence="9">
    <location>
        <begin position="164"/>
        <end position="188"/>
    </location>
</feature>
<dbReference type="Pfam" id="PF07690">
    <property type="entry name" value="MFS_1"/>
    <property type="match status" value="1"/>
</dbReference>
<evidence type="ECO:0000256" key="3">
    <source>
        <dbReference type="ARBA" id="ARBA00022475"/>
    </source>
</evidence>
<dbReference type="EMBL" id="JBEZFP010000186">
    <property type="protein sequence ID" value="MEU8139598.1"/>
    <property type="molecule type" value="Genomic_DNA"/>
</dbReference>
<feature type="transmembrane region" description="Helical" evidence="9">
    <location>
        <begin position="79"/>
        <end position="97"/>
    </location>
</feature>
<evidence type="ECO:0000256" key="9">
    <source>
        <dbReference type="SAM" id="Phobius"/>
    </source>
</evidence>
<keyword evidence="4 9" id="KW-0812">Transmembrane</keyword>
<dbReference type="Gene3D" id="1.20.1250.20">
    <property type="entry name" value="MFS general substrate transporter like domains"/>
    <property type="match status" value="1"/>
</dbReference>
<feature type="transmembrane region" description="Helical" evidence="9">
    <location>
        <begin position="103"/>
        <end position="125"/>
    </location>
</feature>
<feature type="transmembrane region" description="Helical" evidence="9">
    <location>
        <begin position="200"/>
        <end position="218"/>
    </location>
</feature>
<dbReference type="RefSeq" id="WP_358363796.1">
    <property type="nucleotide sequence ID" value="NZ_JBEZFP010000186.1"/>
</dbReference>
<feature type="transmembrane region" description="Helical" evidence="9">
    <location>
        <begin position="224"/>
        <end position="246"/>
    </location>
</feature>
<feature type="transmembrane region" description="Helical" evidence="9">
    <location>
        <begin position="12"/>
        <end position="31"/>
    </location>
</feature>
<feature type="transmembrane region" description="Helical" evidence="9">
    <location>
        <begin position="403"/>
        <end position="421"/>
    </location>
</feature>
<dbReference type="CDD" id="cd17321">
    <property type="entry name" value="MFS_MMR_MDR_like"/>
    <property type="match status" value="1"/>
</dbReference>
<keyword evidence="7" id="KW-0046">Antibiotic resistance</keyword>
<evidence type="ECO:0000256" key="2">
    <source>
        <dbReference type="ARBA" id="ARBA00022448"/>
    </source>
</evidence>
<evidence type="ECO:0000256" key="4">
    <source>
        <dbReference type="ARBA" id="ARBA00022692"/>
    </source>
</evidence>
<keyword evidence="3" id="KW-1003">Cell membrane</keyword>
<dbReference type="InterPro" id="IPR036259">
    <property type="entry name" value="MFS_trans_sf"/>
</dbReference>
<dbReference type="InterPro" id="IPR020846">
    <property type="entry name" value="MFS_dom"/>
</dbReference>
<keyword evidence="5 9" id="KW-1133">Transmembrane helix</keyword>
<evidence type="ECO:0000256" key="6">
    <source>
        <dbReference type="ARBA" id="ARBA00023136"/>
    </source>
</evidence>
<evidence type="ECO:0000313" key="12">
    <source>
        <dbReference type="Proteomes" id="UP001551482"/>
    </source>
</evidence>
<comment type="subcellular location">
    <subcellularLocation>
        <location evidence="1">Cell membrane</location>
        <topology evidence="1">Multi-pass membrane protein</topology>
    </subcellularLocation>
</comment>
<proteinExistence type="predicted"/>
<dbReference type="PRINTS" id="PR01036">
    <property type="entry name" value="TCRTETB"/>
</dbReference>
<dbReference type="SUPFAM" id="SSF103473">
    <property type="entry name" value="MFS general substrate transporter"/>
    <property type="match status" value="1"/>
</dbReference>
<feature type="compositionally biased region" description="Acidic residues" evidence="8">
    <location>
        <begin position="495"/>
        <end position="506"/>
    </location>
</feature>
<feature type="transmembrane region" description="Helical" evidence="9">
    <location>
        <begin position="299"/>
        <end position="320"/>
    </location>
</feature>
<evidence type="ECO:0000256" key="5">
    <source>
        <dbReference type="ARBA" id="ARBA00022989"/>
    </source>
</evidence>
<feature type="transmembrane region" description="Helical" evidence="9">
    <location>
        <begin position="327"/>
        <end position="347"/>
    </location>
</feature>
<evidence type="ECO:0000259" key="10">
    <source>
        <dbReference type="PROSITE" id="PS50850"/>
    </source>
</evidence>
<protein>
    <submittedName>
        <fullName evidence="11">MFS transporter</fullName>
    </submittedName>
</protein>
<dbReference type="PROSITE" id="PS50850">
    <property type="entry name" value="MFS"/>
    <property type="match status" value="1"/>
</dbReference>
<gene>
    <name evidence="11" type="ORF">AB0C36_39650</name>
</gene>
<feature type="transmembrane region" description="Helical" evidence="9">
    <location>
        <begin position="266"/>
        <end position="287"/>
    </location>
</feature>
<dbReference type="PANTHER" id="PTHR42718:SF42">
    <property type="entry name" value="EXPORT PROTEIN"/>
    <property type="match status" value="1"/>
</dbReference>
<comment type="caution">
    <text evidence="11">The sequence shown here is derived from an EMBL/GenBank/DDBJ whole genome shotgun (WGS) entry which is preliminary data.</text>
</comment>
<evidence type="ECO:0000256" key="7">
    <source>
        <dbReference type="ARBA" id="ARBA00023251"/>
    </source>
</evidence>
<keyword evidence="2" id="KW-0813">Transport</keyword>
<dbReference type="InterPro" id="IPR004638">
    <property type="entry name" value="EmrB-like"/>
</dbReference>
<keyword evidence="12" id="KW-1185">Reference proteome</keyword>
<dbReference type="Gene3D" id="1.20.1720.10">
    <property type="entry name" value="Multidrug resistance protein D"/>
    <property type="match status" value="1"/>
</dbReference>
<dbReference type="InterPro" id="IPR011701">
    <property type="entry name" value="MFS"/>
</dbReference>
<dbReference type="PANTHER" id="PTHR42718">
    <property type="entry name" value="MAJOR FACILITATOR SUPERFAMILY MULTIDRUG TRANSPORTER MFSC"/>
    <property type="match status" value="1"/>
</dbReference>
<reference evidence="11 12" key="1">
    <citation type="submission" date="2024-06" db="EMBL/GenBank/DDBJ databases">
        <title>The Natural Products Discovery Center: Release of the First 8490 Sequenced Strains for Exploring Actinobacteria Biosynthetic Diversity.</title>
        <authorList>
            <person name="Kalkreuter E."/>
            <person name="Kautsar S.A."/>
            <person name="Yang D."/>
            <person name="Bader C.D."/>
            <person name="Teijaro C.N."/>
            <person name="Fluegel L."/>
            <person name="Davis C.M."/>
            <person name="Simpson J.R."/>
            <person name="Lauterbach L."/>
            <person name="Steele A.D."/>
            <person name="Gui C."/>
            <person name="Meng S."/>
            <person name="Li G."/>
            <person name="Viehrig K."/>
            <person name="Ye F."/>
            <person name="Su P."/>
            <person name="Kiefer A.F."/>
            <person name="Nichols A."/>
            <person name="Cepeda A.J."/>
            <person name="Yan W."/>
            <person name="Fan B."/>
            <person name="Jiang Y."/>
            <person name="Adhikari A."/>
            <person name="Zheng C.-J."/>
            <person name="Schuster L."/>
            <person name="Cowan T.M."/>
            <person name="Smanski M.J."/>
            <person name="Chevrette M.G."/>
            <person name="De Carvalho L.P.S."/>
            <person name="Shen B."/>
        </authorList>
    </citation>
    <scope>NUCLEOTIDE SEQUENCE [LARGE SCALE GENOMIC DNA]</scope>
    <source>
        <strain evidence="11 12">NPDC048946</strain>
    </source>
</reference>
<organism evidence="11 12">
    <name type="scientific">Streptodolium elevatio</name>
    <dbReference type="NCBI Taxonomy" id="3157996"/>
    <lineage>
        <taxon>Bacteria</taxon>
        <taxon>Bacillati</taxon>
        <taxon>Actinomycetota</taxon>
        <taxon>Actinomycetes</taxon>
        <taxon>Kitasatosporales</taxon>
        <taxon>Streptomycetaceae</taxon>
        <taxon>Streptodolium</taxon>
    </lineage>
</organism>
<evidence type="ECO:0000256" key="1">
    <source>
        <dbReference type="ARBA" id="ARBA00004651"/>
    </source>
</evidence>
<evidence type="ECO:0000256" key="8">
    <source>
        <dbReference type="SAM" id="MobiDB-lite"/>
    </source>
</evidence>
<dbReference type="Proteomes" id="UP001551482">
    <property type="component" value="Unassembled WGS sequence"/>
</dbReference>
<dbReference type="NCBIfam" id="TIGR00711">
    <property type="entry name" value="efflux_EmrB"/>
    <property type="match status" value="1"/>
</dbReference>
<feature type="transmembrane region" description="Helical" evidence="9">
    <location>
        <begin position="359"/>
        <end position="382"/>
    </location>
</feature>
<feature type="domain" description="Major facilitator superfamily (MFS) profile" evidence="10">
    <location>
        <begin position="13"/>
        <end position="487"/>
    </location>
</feature>
<evidence type="ECO:0000313" key="11">
    <source>
        <dbReference type="EMBL" id="MEU8139598.1"/>
    </source>
</evidence>
<accession>A0ABV3DV22</accession>
<feature type="transmembrane region" description="Helical" evidence="9">
    <location>
        <begin position="137"/>
        <end position="158"/>
    </location>
</feature>
<name>A0ABV3DV22_9ACTN</name>
<feature type="region of interest" description="Disordered" evidence="8">
    <location>
        <begin position="490"/>
        <end position="531"/>
    </location>
</feature>